<evidence type="ECO:0000256" key="2">
    <source>
        <dbReference type="ARBA" id="ARBA00022771"/>
    </source>
</evidence>
<proteinExistence type="inferred from homology"/>
<evidence type="ECO:0000256" key="4">
    <source>
        <dbReference type="ARBA" id="ARBA00034119"/>
    </source>
</evidence>
<keyword evidence="2" id="KW-0863">Zinc-finger</keyword>
<keyword evidence="3" id="KW-0862">Zinc</keyword>
<dbReference type="PANTHER" id="PTHR13267">
    <property type="entry name" value="ZINC FINGER PROTEIN 277"/>
    <property type="match status" value="1"/>
</dbReference>
<accession>A0A7R8ZM64</accession>
<keyword evidence="1" id="KW-0479">Metal-binding</keyword>
<dbReference type="Gene3D" id="3.30.160.60">
    <property type="entry name" value="Classic Zinc Finger"/>
    <property type="match status" value="1"/>
</dbReference>
<dbReference type="GO" id="GO:0008270">
    <property type="term" value="F:zinc ion binding"/>
    <property type="evidence" value="ECO:0007669"/>
    <property type="project" value="UniProtKB-KW"/>
</dbReference>
<name>A0A7R8ZM64_9CRUS</name>
<dbReference type="PROSITE" id="PS50157">
    <property type="entry name" value="ZINC_FINGER_C2H2_2"/>
    <property type="match status" value="1"/>
</dbReference>
<dbReference type="InterPro" id="IPR041661">
    <property type="entry name" value="ZN622/Rei1/Reh1_Znf-C2H2"/>
</dbReference>
<dbReference type="InterPro" id="IPR036236">
    <property type="entry name" value="Znf_C2H2_sf"/>
</dbReference>
<evidence type="ECO:0000256" key="3">
    <source>
        <dbReference type="ARBA" id="ARBA00022833"/>
    </source>
</evidence>
<dbReference type="PROSITE" id="PS00028">
    <property type="entry name" value="ZINC_FINGER_C2H2_1"/>
    <property type="match status" value="1"/>
</dbReference>
<dbReference type="InterPro" id="IPR013087">
    <property type="entry name" value="Znf_C2H2_type"/>
</dbReference>
<dbReference type="SUPFAM" id="SSF57667">
    <property type="entry name" value="beta-beta-alpha zinc fingers"/>
    <property type="match status" value="2"/>
</dbReference>
<evidence type="ECO:0000313" key="5">
    <source>
        <dbReference type="EMBL" id="CAD7225206.1"/>
    </source>
</evidence>
<sequence>MTILGLSPEDSYCCPWPKCDFEVKDERTEVSERDILKHLLVTHSLVICDLPQILDLKQYLRLLSIELCVDPASVCSSVPLSEVPKEVFEASAVPREELTCTTLHIRSDALSRDLELRLQVQQATTGLVLEVQRRERNSNSFERGCLFCRRVFRGNRRDLFDHMSFEHHFSVGKPDNLVFAEEFLSVLENLLRSLRCFTCEKTFKDRTVLKEHMRKKFHKRLNPKNRLYDKFYLINYLEMGKNWEDFETIVSLQNDKDEECVSDDPDWSDWTAKSGVGSEMKCLFCPLLCWNVEEAFSHHVQAHGFDIKEQLIDNPQLNFYQKVKIVNYIRKQVIECRCILCDEEAVLSWSGLCSHMALVHASQSKLARDGTQEDATSSLQCNQLPKQKLWDQPQYFFRMRSRSSGSDSASGFLTDSASGFLTDSASGFLTDSASGFLTDSASGFLTDSASGDSDSASLVWHVPPPKKRQPQGPALAIVIQISRLQIARRTPAE</sequence>
<dbReference type="OrthoDB" id="278606at2759"/>
<dbReference type="PANTHER" id="PTHR13267:SF3">
    <property type="entry name" value="ZINC FINGER PROTEIN 277"/>
    <property type="match status" value="1"/>
</dbReference>
<dbReference type="AlphaFoldDB" id="A0A7R8ZM64"/>
<dbReference type="InterPro" id="IPR040048">
    <property type="entry name" value="ZNF277"/>
</dbReference>
<dbReference type="Pfam" id="PF12756">
    <property type="entry name" value="zf-C2H2_2"/>
    <property type="match status" value="2"/>
</dbReference>
<protein>
    <submittedName>
        <fullName evidence="5">Uncharacterized protein</fullName>
    </submittedName>
</protein>
<dbReference type="EMBL" id="OB660523">
    <property type="protein sequence ID" value="CAD7225206.1"/>
    <property type="molecule type" value="Genomic_DNA"/>
</dbReference>
<reference evidence="5" key="1">
    <citation type="submission" date="2020-11" db="EMBL/GenBank/DDBJ databases">
        <authorList>
            <person name="Tran Van P."/>
        </authorList>
    </citation>
    <scope>NUCLEOTIDE SEQUENCE</scope>
</reference>
<evidence type="ECO:0000256" key="1">
    <source>
        <dbReference type="ARBA" id="ARBA00022723"/>
    </source>
</evidence>
<comment type="similarity">
    <text evidence="4">Belongs to the ZNF277 family.</text>
</comment>
<organism evidence="5">
    <name type="scientific">Cyprideis torosa</name>
    <dbReference type="NCBI Taxonomy" id="163714"/>
    <lineage>
        <taxon>Eukaryota</taxon>
        <taxon>Metazoa</taxon>
        <taxon>Ecdysozoa</taxon>
        <taxon>Arthropoda</taxon>
        <taxon>Crustacea</taxon>
        <taxon>Oligostraca</taxon>
        <taxon>Ostracoda</taxon>
        <taxon>Podocopa</taxon>
        <taxon>Podocopida</taxon>
        <taxon>Cytherocopina</taxon>
        <taxon>Cytheroidea</taxon>
        <taxon>Cytherideidae</taxon>
        <taxon>Cyprideis</taxon>
    </lineage>
</organism>
<gene>
    <name evidence="5" type="ORF">CTOB1V02_LOCUS3152</name>
</gene>
<dbReference type="SMART" id="SM00355">
    <property type="entry name" value="ZnF_C2H2"/>
    <property type="match status" value="5"/>
</dbReference>